<evidence type="ECO:0000313" key="1">
    <source>
        <dbReference type="EMBL" id="ORZ07391.1"/>
    </source>
</evidence>
<dbReference type="STRING" id="90262.A0A1X2I1M8"/>
<dbReference type="EMBL" id="MCGE01000035">
    <property type="protein sequence ID" value="ORZ07391.1"/>
    <property type="molecule type" value="Genomic_DNA"/>
</dbReference>
<accession>A0A1X2I1M8</accession>
<sequence length="409" mass="47025">MSNFTDQQLSSSSSNSSNMAWLQGIGRSRGIQCVSDDNEHIYSPFTGDDTKQIQRHIENSLQHERNTIQVRPDGTVIITPHFRQLPNEIQARNINHVDEASQRHPYLIDDSRPFDQRQDPYTCTLVNKRFHLEANPSLRQEPVLDVEPTNLQPLLDCLAATEQPLRYHTSRLLLKNTTCTDTELLLLMPHIRHLETLSIKNVDSTNDFSPITDTSVQHLPRYCSQLTSLEIHNIHLSGATIRSIARHCRQLTELTVHPGEGLMPLANTLQHRKTENDLTTPWPHLKKLSLGHCYDVKHIIFIYFIEGHPHLQCIRLEDATLKDESLTDMAFRLRDLRELVLVRVNRITSGGVRRFIQKAQRLVRVECRECHQIVARNVLETYDGDEDHLHLNEHDIAKIRGTQGTGNVH</sequence>
<dbReference type="SUPFAM" id="SSF52047">
    <property type="entry name" value="RNI-like"/>
    <property type="match status" value="1"/>
</dbReference>
<organism evidence="1 2">
    <name type="scientific">Absidia repens</name>
    <dbReference type="NCBI Taxonomy" id="90262"/>
    <lineage>
        <taxon>Eukaryota</taxon>
        <taxon>Fungi</taxon>
        <taxon>Fungi incertae sedis</taxon>
        <taxon>Mucoromycota</taxon>
        <taxon>Mucoromycotina</taxon>
        <taxon>Mucoromycetes</taxon>
        <taxon>Mucorales</taxon>
        <taxon>Cunninghamellaceae</taxon>
        <taxon>Absidia</taxon>
    </lineage>
</organism>
<dbReference type="AlphaFoldDB" id="A0A1X2I1M8"/>
<dbReference type="InterPro" id="IPR032675">
    <property type="entry name" value="LRR_dom_sf"/>
</dbReference>
<dbReference type="Gene3D" id="3.80.10.10">
    <property type="entry name" value="Ribonuclease Inhibitor"/>
    <property type="match status" value="1"/>
</dbReference>
<comment type="caution">
    <text evidence="1">The sequence shown here is derived from an EMBL/GenBank/DDBJ whole genome shotgun (WGS) entry which is preliminary data.</text>
</comment>
<gene>
    <name evidence="1" type="ORF">BCR42DRAFT_426176</name>
</gene>
<proteinExistence type="predicted"/>
<evidence type="ECO:0008006" key="3">
    <source>
        <dbReference type="Google" id="ProtNLM"/>
    </source>
</evidence>
<dbReference type="PANTHER" id="PTHR13318">
    <property type="entry name" value="PARTNER OF PAIRED, ISOFORM B-RELATED"/>
    <property type="match status" value="1"/>
</dbReference>
<dbReference type="Proteomes" id="UP000193560">
    <property type="component" value="Unassembled WGS sequence"/>
</dbReference>
<dbReference type="OrthoDB" id="10257471at2759"/>
<evidence type="ECO:0000313" key="2">
    <source>
        <dbReference type="Proteomes" id="UP000193560"/>
    </source>
</evidence>
<protein>
    <recommendedName>
        <fullName evidence="3">F-box domain-containing protein</fullName>
    </recommendedName>
</protein>
<reference evidence="1 2" key="1">
    <citation type="submission" date="2016-07" db="EMBL/GenBank/DDBJ databases">
        <title>Pervasive Adenine N6-methylation of Active Genes in Fungi.</title>
        <authorList>
            <consortium name="DOE Joint Genome Institute"/>
            <person name="Mondo S.J."/>
            <person name="Dannebaum R.O."/>
            <person name="Kuo R.C."/>
            <person name="Labutti K."/>
            <person name="Haridas S."/>
            <person name="Kuo A."/>
            <person name="Salamov A."/>
            <person name="Ahrendt S.R."/>
            <person name="Lipzen A."/>
            <person name="Sullivan W."/>
            <person name="Andreopoulos W.B."/>
            <person name="Clum A."/>
            <person name="Lindquist E."/>
            <person name="Daum C."/>
            <person name="Ramamoorthy G.K."/>
            <person name="Gryganskyi A."/>
            <person name="Culley D."/>
            <person name="Magnuson J.K."/>
            <person name="James T.Y."/>
            <person name="O'Malley M.A."/>
            <person name="Stajich J.E."/>
            <person name="Spatafora J.W."/>
            <person name="Visel A."/>
            <person name="Grigoriev I.V."/>
        </authorList>
    </citation>
    <scope>NUCLEOTIDE SEQUENCE [LARGE SCALE GENOMIC DNA]</scope>
    <source>
        <strain evidence="1 2">NRRL 1336</strain>
    </source>
</reference>
<name>A0A1X2I1M8_9FUNG</name>
<dbReference type="GO" id="GO:0031146">
    <property type="term" value="P:SCF-dependent proteasomal ubiquitin-dependent protein catabolic process"/>
    <property type="evidence" value="ECO:0007669"/>
    <property type="project" value="TreeGrafter"/>
</dbReference>
<dbReference type="GO" id="GO:0019005">
    <property type="term" value="C:SCF ubiquitin ligase complex"/>
    <property type="evidence" value="ECO:0007669"/>
    <property type="project" value="TreeGrafter"/>
</dbReference>
<keyword evidence="2" id="KW-1185">Reference proteome</keyword>